<proteinExistence type="predicted"/>
<dbReference type="InParanoid" id="A0A165K279"/>
<name>A0A165K279_EXIGL</name>
<evidence type="ECO:0000313" key="1">
    <source>
        <dbReference type="EMBL" id="KZV95681.1"/>
    </source>
</evidence>
<protein>
    <submittedName>
        <fullName evidence="1">Uncharacterized protein</fullName>
    </submittedName>
</protein>
<dbReference type="EMBL" id="KV425953">
    <property type="protein sequence ID" value="KZV95681.1"/>
    <property type="molecule type" value="Genomic_DNA"/>
</dbReference>
<organism evidence="1 2">
    <name type="scientific">Exidia glandulosa HHB12029</name>
    <dbReference type="NCBI Taxonomy" id="1314781"/>
    <lineage>
        <taxon>Eukaryota</taxon>
        <taxon>Fungi</taxon>
        <taxon>Dikarya</taxon>
        <taxon>Basidiomycota</taxon>
        <taxon>Agaricomycotina</taxon>
        <taxon>Agaricomycetes</taxon>
        <taxon>Auriculariales</taxon>
        <taxon>Exidiaceae</taxon>
        <taxon>Exidia</taxon>
    </lineage>
</organism>
<sequence length="161" mass="18073">MACYISRHLWQNTQLVFYSSKYWFRLSCALFFLAHSPCSYTTRIHPCASPPLSCKSIVPSRPFYGRPHALKRAHASRVVVGRGHQIAENTPHRAPSPRRITSLWSRAKILDTHKVHASGVSSVLKSAECPFCAMHSRSTPIGSYWEHAWGTIGVVTVLTIT</sequence>
<keyword evidence="2" id="KW-1185">Reference proteome</keyword>
<reference evidence="1 2" key="1">
    <citation type="journal article" date="2016" name="Mol. Biol. Evol.">
        <title>Comparative Genomics of Early-Diverging Mushroom-Forming Fungi Provides Insights into the Origins of Lignocellulose Decay Capabilities.</title>
        <authorList>
            <person name="Nagy L.G."/>
            <person name="Riley R."/>
            <person name="Tritt A."/>
            <person name="Adam C."/>
            <person name="Daum C."/>
            <person name="Floudas D."/>
            <person name="Sun H."/>
            <person name="Yadav J.S."/>
            <person name="Pangilinan J."/>
            <person name="Larsson K.H."/>
            <person name="Matsuura K."/>
            <person name="Barry K."/>
            <person name="Labutti K."/>
            <person name="Kuo R."/>
            <person name="Ohm R.A."/>
            <person name="Bhattacharya S.S."/>
            <person name="Shirouzu T."/>
            <person name="Yoshinaga Y."/>
            <person name="Martin F.M."/>
            <person name="Grigoriev I.V."/>
            <person name="Hibbett D.S."/>
        </authorList>
    </citation>
    <scope>NUCLEOTIDE SEQUENCE [LARGE SCALE GENOMIC DNA]</scope>
    <source>
        <strain evidence="1 2">HHB12029</strain>
    </source>
</reference>
<dbReference type="Proteomes" id="UP000077266">
    <property type="component" value="Unassembled WGS sequence"/>
</dbReference>
<accession>A0A165K279</accession>
<gene>
    <name evidence="1" type="ORF">EXIGLDRAFT_465167</name>
</gene>
<evidence type="ECO:0000313" key="2">
    <source>
        <dbReference type="Proteomes" id="UP000077266"/>
    </source>
</evidence>
<dbReference type="AlphaFoldDB" id="A0A165K279"/>